<evidence type="ECO:0000313" key="2">
    <source>
        <dbReference type="EMBL" id="KAJ8407671.1"/>
    </source>
</evidence>
<reference evidence="2" key="1">
    <citation type="journal article" date="2023" name="Science">
        <title>Genome structures resolve the early diversification of teleost fishes.</title>
        <authorList>
            <person name="Parey E."/>
            <person name="Louis A."/>
            <person name="Montfort J."/>
            <person name="Bouchez O."/>
            <person name="Roques C."/>
            <person name="Iampietro C."/>
            <person name="Lluch J."/>
            <person name="Castinel A."/>
            <person name="Donnadieu C."/>
            <person name="Desvignes T."/>
            <person name="Floi Bucao C."/>
            <person name="Jouanno E."/>
            <person name="Wen M."/>
            <person name="Mejri S."/>
            <person name="Dirks R."/>
            <person name="Jansen H."/>
            <person name="Henkel C."/>
            <person name="Chen W.J."/>
            <person name="Zahm M."/>
            <person name="Cabau C."/>
            <person name="Klopp C."/>
            <person name="Thompson A.W."/>
            <person name="Robinson-Rechavi M."/>
            <person name="Braasch I."/>
            <person name="Lecointre G."/>
            <person name="Bobe J."/>
            <person name="Postlethwait J.H."/>
            <person name="Berthelot C."/>
            <person name="Roest Crollius H."/>
            <person name="Guiguen Y."/>
        </authorList>
    </citation>
    <scope>NUCLEOTIDE SEQUENCE</scope>
    <source>
        <strain evidence="2">NC1722</strain>
    </source>
</reference>
<name>A0AAD7SS65_9TELE</name>
<organism evidence="2 3">
    <name type="scientific">Aldrovandia affinis</name>
    <dbReference type="NCBI Taxonomy" id="143900"/>
    <lineage>
        <taxon>Eukaryota</taxon>
        <taxon>Metazoa</taxon>
        <taxon>Chordata</taxon>
        <taxon>Craniata</taxon>
        <taxon>Vertebrata</taxon>
        <taxon>Euteleostomi</taxon>
        <taxon>Actinopterygii</taxon>
        <taxon>Neopterygii</taxon>
        <taxon>Teleostei</taxon>
        <taxon>Notacanthiformes</taxon>
        <taxon>Halosauridae</taxon>
        <taxon>Aldrovandia</taxon>
    </lineage>
</organism>
<gene>
    <name evidence="2" type="ORF">AAFF_G00275280</name>
</gene>
<protein>
    <submittedName>
        <fullName evidence="2">Uncharacterized protein</fullName>
    </submittedName>
</protein>
<feature type="compositionally biased region" description="Basic and acidic residues" evidence="1">
    <location>
        <begin position="45"/>
        <end position="54"/>
    </location>
</feature>
<proteinExistence type="predicted"/>
<comment type="caution">
    <text evidence="2">The sequence shown here is derived from an EMBL/GenBank/DDBJ whole genome shotgun (WGS) entry which is preliminary data.</text>
</comment>
<evidence type="ECO:0000256" key="1">
    <source>
        <dbReference type="SAM" id="MobiDB-lite"/>
    </source>
</evidence>
<keyword evidence="3" id="KW-1185">Reference proteome</keyword>
<sequence>MDRASGDKTDFRRTNERASLRAVGSLALRNGRVWQAAPQLDTGDGAEKSSESHKRSTPRVPTPTRPKVRHRARSVSDRERTTIRVTLPLDATQRLKK</sequence>
<dbReference type="Proteomes" id="UP001221898">
    <property type="component" value="Unassembled WGS sequence"/>
</dbReference>
<dbReference type="AlphaFoldDB" id="A0AAD7SS65"/>
<accession>A0AAD7SS65</accession>
<evidence type="ECO:0000313" key="3">
    <source>
        <dbReference type="Proteomes" id="UP001221898"/>
    </source>
</evidence>
<dbReference type="EMBL" id="JAINUG010000038">
    <property type="protein sequence ID" value="KAJ8407671.1"/>
    <property type="molecule type" value="Genomic_DNA"/>
</dbReference>
<feature type="region of interest" description="Disordered" evidence="1">
    <location>
        <begin position="34"/>
        <end position="97"/>
    </location>
</feature>